<dbReference type="GO" id="GO:0005813">
    <property type="term" value="C:centrosome"/>
    <property type="evidence" value="ECO:0007669"/>
    <property type="project" value="InterPro"/>
</dbReference>
<reference evidence="2 3" key="1">
    <citation type="submission" date="2020-08" db="EMBL/GenBank/DDBJ databases">
        <authorList>
            <person name="Hejnol A."/>
        </authorList>
    </citation>
    <scope>NUCLEOTIDE SEQUENCE [LARGE SCALE GENOMIC DNA]</scope>
</reference>
<proteinExistence type="predicted"/>
<dbReference type="Proteomes" id="UP000549394">
    <property type="component" value="Unassembled WGS sequence"/>
</dbReference>
<organism evidence="2 3">
    <name type="scientific">Dimorphilus gyrociliatus</name>
    <dbReference type="NCBI Taxonomy" id="2664684"/>
    <lineage>
        <taxon>Eukaryota</taxon>
        <taxon>Metazoa</taxon>
        <taxon>Spiralia</taxon>
        <taxon>Lophotrochozoa</taxon>
        <taxon>Annelida</taxon>
        <taxon>Polychaeta</taxon>
        <taxon>Polychaeta incertae sedis</taxon>
        <taxon>Dinophilidae</taxon>
        <taxon>Dimorphilus</taxon>
    </lineage>
</organism>
<dbReference type="InterPro" id="IPR026708">
    <property type="entry name" value="CSPP1"/>
</dbReference>
<dbReference type="GO" id="GO:0000922">
    <property type="term" value="C:spindle pole"/>
    <property type="evidence" value="ECO:0007669"/>
    <property type="project" value="InterPro"/>
</dbReference>
<dbReference type="PANTHER" id="PTHR21616:SF3">
    <property type="match status" value="1"/>
</dbReference>
<sequence>MNGTSGVLYGSENFPSTEQRARNIRDPFNDRTSAEIRKFKEQQMEAERDILSFREERKRQILEKENEKKKDLEMLKSYDPWGRPGHGAPKESPRKQKFTEEQLGQHSCGEQRPADEVGVNDDFFSNFGKPGAGAPILNSRGERMTELPADPSIRFQDSKEGKRINEIEVRYREPVERKMNMRKELDQQLSEKIMTDYERKHQERQKDMEHTNHNPFGRPGAGAPNISPRGNPVLGRTKVLSRENQSSLGDSLTPGKLILDDDISRYDPWGKGAGNPVYDEHGDAKRTHRSDKDLGMFTSTNGNNYSETKTLELTKRGGGGEPLRTNSGKITARIPQTMHKSEFGDPSIKEQNPLWESNSPSRSSRFDKFDEPEPIYNPWGKGGAGAPIRDEKGNVVTHVYGKIKKEKPSGHPAELPSLTGTSADMRSKQQAQSQYLDDLRREIDEQKKFKQRQFSAVGEENGDLASVIRRGQVGNPRRDPNTGVLLEQHLGASDVTKEKTNERRYMNDSSPKYHIELEYLAEERKKNREREKLTERQETQEHQRAFNEIWGRPGGGAPNTSQKLSNLDNSLHHPRREHENYQKRMDLLGSKDLSSLNYVRSTVPSTHTNQYDFPSEQRRRPKMDYKLISPYATN</sequence>
<dbReference type="EMBL" id="CAJFCJ010000012">
    <property type="protein sequence ID" value="CAD5120065.1"/>
    <property type="molecule type" value="Genomic_DNA"/>
</dbReference>
<evidence type="ECO:0000256" key="1">
    <source>
        <dbReference type="SAM" id="MobiDB-lite"/>
    </source>
</evidence>
<evidence type="ECO:0000313" key="3">
    <source>
        <dbReference type="Proteomes" id="UP000549394"/>
    </source>
</evidence>
<feature type="region of interest" description="Disordered" evidence="1">
    <location>
        <begin position="277"/>
        <end position="305"/>
    </location>
</feature>
<protein>
    <submittedName>
        <fullName evidence="2">DgyrCDS8647</fullName>
    </submittedName>
</protein>
<dbReference type="PANTHER" id="PTHR21616">
    <property type="entry name" value="CENTROSOME SPINDLE POLE ASSOCIATED PROTEIN"/>
    <property type="match status" value="1"/>
</dbReference>
<name>A0A7I8VZW5_9ANNE</name>
<feature type="region of interest" description="Disordered" evidence="1">
    <location>
        <begin position="208"/>
        <end position="229"/>
    </location>
</feature>
<dbReference type="OrthoDB" id="8185397at2759"/>
<feature type="compositionally biased region" description="Polar residues" evidence="1">
    <location>
        <begin position="418"/>
        <end position="434"/>
    </location>
</feature>
<dbReference type="AlphaFoldDB" id="A0A7I8VZW5"/>
<keyword evidence="3" id="KW-1185">Reference proteome</keyword>
<feature type="compositionally biased region" description="Basic and acidic residues" evidence="1">
    <location>
        <begin position="278"/>
        <end position="294"/>
    </location>
</feature>
<evidence type="ECO:0000313" key="2">
    <source>
        <dbReference type="EMBL" id="CAD5120065.1"/>
    </source>
</evidence>
<feature type="compositionally biased region" description="Basic and acidic residues" evidence="1">
    <location>
        <begin position="19"/>
        <end position="76"/>
    </location>
</feature>
<feature type="region of interest" description="Disordered" evidence="1">
    <location>
        <begin position="605"/>
        <end position="634"/>
    </location>
</feature>
<feature type="region of interest" description="Disordered" evidence="1">
    <location>
        <begin position="1"/>
        <end position="120"/>
    </location>
</feature>
<feature type="region of interest" description="Disordered" evidence="1">
    <location>
        <begin position="340"/>
        <end position="390"/>
    </location>
</feature>
<feature type="compositionally biased region" description="Basic and acidic residues" evidence="1">
    <location>
        <begin position="88"/>
        <end position="100"/>
    </location>
</feature>
<feature type="compositionally biased region" description="Polar residues" evidence="1">
    <location>
        <begin position="558"/>
        <end position="569"/>
    </location>
</feature>
<feature type="compositionally biased region" description="Polar residues" evidence="1">
    <location>
        <begin position="354"/>
        <end position="363"/>
    </location>
</feature>
<feature type="compositionally biased region" description="Basic and acidic residues" evidence="1">
    <location>
        <begin position="615"/>
        <end position="625"/>
    </location>
</feature>
<feature type="region of interest" description="Disordered" evidence="1">
    <location>
        <begin position="403"/>
        <end position="434"/>
    </location>
</feature>
<feature type="compositionally biased region" description="Basic and acidic residues" evidence="1">
    <location>
        <begin position="526"/>
        <end position="545"/>
    </location>
</feature>
<feature type="region of interest" description="Disordered" evidence="1">
    <location>
        <begin position="526"/>
        <end position="575"/>
    </location>
</feature>
<accession>A0A7I8VZW5</accession>
<dbReference type="GO" id="GO:0032467">
    <property type="term" value="P:positive regulation of cytokinesis"/>
    <property type="evidence" value="ECO:0007669"/>
    <property type="project" value="InterPro"/>
</dbReference>
<dbReference type="GO" id="GO:0005874">
    <property type="term" value="C:microtubule"/>
    <property type="evidence" value="ECO:0007669"/>
    <property type="project" value="InterPro"/>
</dbReference>
<comment type="caution">
    <text evidence="2">The sequence shown here is derived from an EMBL/GenBank/DDBJ whole genome shotgun (WGS) entry which is preliminary data.</text>
</comment>
<gene>
    <name evidence="2" type="ORF">DGYR_LOCUS8217</name>
</gene>